<gene>
    <name evidence="3" type="ORF">PUP29_03570</name>
</gene>
<evidence type="ECO:0000313" key="3">
    <source>
        <dbReference type="EMBL" id="XCC63006.1"/>
    </source>
</evidence>
<dbReference type="RefSeq" id="WP_079547184.1">
    <property type="nucleotide sequence ID" value="NZ_CP117826.1"/>
</dbReference>
<evidence type="ECO:0000256" key="1">
    <source>
        <dbReference type="SAM" id="SignalP"/>
    </source>
</evidence>
<protein>
    <submittedName>
        <fullName evidence="3">Peptidoglycan-binding domain-containing protein</fullName>
    </submittedName>
</protein>
<dbReference type="InterPro" id="IPR002477">
    <property type="entry name" value="Peptidoglycan-bd-like"/>
</dbReference>
<dbReference type="SUPFAM" id="SSF47090">
    <property type="entry name" value="PGBD-like"/>
    <property type="match status" value="1"/>
</dbReference>
<accession>A0AAU8AB77</accession>
<organism evidence="3">
    <name type="scientific">Christensenella massiliensis</name>
    <dbReference type="NCBI Taxonomy" id="1805714"/>
    <lineage>
        <taxon>Bacteria</taxon>
        <taxon>Bacillati</taxon>
        <taxon>Bacillota</taxon>
        <taxon>Clostridia</taxon>
        <taxon>Christensenellales</taxon>
        <taxon>Christensenellaceae</taxon>
        <taxon>Christensenella</taxon>
    </lineage>
</organism>
<dbReference type="InterPro" id="IPR036366">
    <property type="entry name" value="PGBDSf"/>
</dbReference>
<feature type="chain" id="PRO_5043526557" evidence="1">
    <location>
        <begin position="24"/>
        <end position="248"/>
    </location>
</feature>
<keyword evidence="1" id="KW-0732">Signal</keyword>
<proteinExistence type="predicted"/>
<dbReference type="Pfam" id="PF01471">
    <property type="entry name" value="PG_binding_1"/>
    <property type="match status" value="1"/>
</dbReference>
<dbReference type="Gene3D" id="1.10.101.10">
    <property type="entry name" value="PGBD-like superfamily/PGBD"/>
    <property type="match status" value="1"/>
</dbReference>
<evidence type="ECO:0000259" key="2">
    <source>
        <dbReference type="Pfam" id="PF01471"/>
    </source>
</evidence>
<dbReference type="EMBL" id="CP117826">
    <property type="protein sequence ID" value="XCC63006.1"/>
    <property type="molecule type" value="Genomic_DNA"/>
</dbReference>
<reference evidence="3" key="1">
    <citation type="submission" date="2023-02" db="EMBL/GenBank/DDBJ databases">
        <title>Gut commensal Christensenella minuta modulates host metabolism via a new class of secondary bile acids.</title>
        <authorList>
            <person name="Liu C."/>
        </authorList>
    </citation>
    <scope>NUCLEOTIDE SEQUENCE</scope>
    <source>
        <strain evidence="3">CA70</strain>
    </source>
</reference>
<sequence length="248" mass="26722">MKKMIGILLLICLITVLPVLASAQEDAAIKQSSTGDEVALIQARLRDLGYLNYRPTGKFSDMTAEAVKKFQMQSGIAPDGQVGSETYQALFSADAKRAPMNPSVKKVSGPAYSGSVQQRGELLSWEDADPLLPADTSFSVQDLNTGSTFNLVRTGGINCAQVATPSPADYETYRSIFGGDDTWEHRAVLVTLNGHTYAASLFGMPTGGDDLYGSGMHGHTFLYFNNSKTDIFSLADEEHIQALLRAGQ</sequence>
<feature type="signal peptide" evidence="1">
    <location>
        <begin position="1"/>
        <end position="23"/>
    </location>
</feature>
<name>A0AAU8AB77_9FIRM</name>
<feature type="domain" description="Peptidoglycan binding-like" evidence="2">
    <location>
        <begin position="34"/>
        <end position="90"/>
    </location>
</feature>
<dbReference type="InterPro" id="IPR036365">
    <property type="entry name" value="PGBD-like_sf"/>
</dbReference>
<dbReference type="AlphaFoldDB" id="A0AAU8AB77"/>